<dbReference type="GO" id="GO:0007059">
    <property type="term" value="P:chromosome segregation"/>
    <property type="evidence" value="ECO:0007669"/>
    <property type="project" value="UniProtKB-KW"/>
</dbReference>
<comment type="subcellular location">
    <subcellularLocation>
        <location evidence="1">Nucleus</location>
        <location evidence="1">Nucleoplasm</location>
    </subcellularLocation>
</comment>
<dbReference type="Pfam" id="PF10345">
    <property type="entry name" value="Cohesin_load"/>
    <property type="match status" value="1"/>
</dbReference>
<evidence type="ECO:0000256" key="5">
    <source>
        <dbReference type="ARBA" id="ARBA00022776"/>
    </source>
</evidence>
<name>A0A2C9JSS8_BIOGL</name>
<evidence type="ECO:0000256" key="1">
    <source>
        <dbReference type="ARBA" id="ARBA00004642"/>
    </source>
</evidence>
<evidence type="ECO:0000256" key="7">
    <source>
        <dbReference type="ARBA" id="ARBA00023242"/>
    </source>
</evidence>
<evidence type="ECO:0000256" key="8">
    <source>
        <dbReference type="ARBA" id="ARBA00023306"/>
    </source>
</evidence>
<dbReference type="KEGG" id="bgt:106066634"/>
<dbReference type="InterPro" id="IPR011990">
    <property type="entry name" value="TPR-like_helical_dom_sf"/>
</dbReference>
<reference evidence="10" key="1">
    <citation type="submission" date="2020-05" db="UniProtKB">
        <authorList>
            <consortium name="EnsemblMetazoa"/>
        </authorList>
    </citation>
    <scope>IDENTIFICATION</scope>
    <source>
        <strain evidence="10">BB02</strain>
    </source>
</reference>
<dbReference type="InterPro" id="IPR019440">
    <property type="entry name" value="MAU2"/>
</dbReference>
<dbReference type="FunFam" id="1.25.40.10:FF:000977">
    <property type="entry name" value="MAU2 chromatid cohesion factor homolog"/>
    <property type="match status" value="1"/>
</dbReference>
<keyword evidence="5" id="KW-0498">Mitosis</keyword>
<dbReference type="GO" id="GO:0051301">
    <property type="term" value="P:cell division"/>
    <property type="evidence" value="ECO:0007669"/>
    <property type="project" value="UniProtKB-KW"/>
</dbReference>
<dbReference type="Proteomes" id="UP000076420">
    <property type="component" value="Unassembled WGS sequence"/>
</dbReference>
<evidence type="ECO:0000313" key="10">
    <source>
        <dbReference type="EnsemblMetazoa" id="BGLB007477-PB"/>
    </source>
</evidence>
<keyword evidence="7" id="KW-0539">Nucleus</keyword>
<dbReference type="Gene3D" id="1.25.40.10">
    <property type="entry name" value="Tetratricopeptide repeat domain"/>
    <property type="match status" value="1"/>
</dbReference>
<dbReference type="PANTHER" id="PTHR21394">
    <property type="entry name" value="MAU2 CHROMATID COHESION FACTOR HOMOLOG"/>
    <property type="match status" value="1"/>
</dbReference>
<organism evidence="10 11">
    <name type="scientific">Biomphalaria glabrata</name>
    <name type="common">Bloodfluke planorb</name>
    <name type="synonym">Freshwater snail</name>
    <dbReference type="NCBI Taxonomy" id="6526"/>
    <lineage>
        <taxon>Eukaryota</taxon>
        <taxon>Metazoa</taxon>
        <taxon>Spiralia</taxon>
        <taxon>Lophotrochozoa</taxon>
        <taxon>Mollusca</taxon>
        <taxon>Gastropoda</taxon>
        <taxon>Heterobranchia</taxon>
        <taxon>Euthyneura</taxon>
        <taxon>Panpulmonata</taxon>
        <taxon>Hygrophila</taxon>
        <taxon>Lymnaeoidea</taxon>
        <taxon>Planorbidae</taxon>
        <taxon>Biomphalaria</taxon>
    </lineage>
</organism>
<evidence type="ECO:0000256" key="6">
    <source>
        <dbReference type="ARBA" id="ARBA00022829"/>
    </source>
</evidence>
<proteinExistence type="inferred from homology"/>
<evidence type="ECO:0000256" key="3">
    <source>
        <dbReference type="ARBA" id="ARBA00017198"/>
    </source>
</evidence>
<dbReference type="GO" id="GO:0005654">
    <property type="term" value="C:nucleoplasm"/>
    <property type="evidence" value="ECO:0007669"/>
    <property type="project" value="UniProtKB-SubCell"/>
</dbReference>
<sequence>MASTSGVAEQPWYVALLGLAEHFRTSNPPNIRLCIHCLQSILNFKPPPHIESRTHLQLGNILLTHAKNVDIAKAHLEQAWTLSSNLSHIDDVRFESASILAQVITEKQEESSNAKLILLRGVDLSQQSPYWHCRLLFQLAQLYTAEKEWNAAINLLGRGADYALAVRSEYTRLLFMLSRGMIGLISKNIPCINDSMTQAGQLIESFSGSLLHKEYLKVFFLVLQVCHYLMAGQVKSVKPVLKQLQQSIQTIAHNHSDDDPLVSNEAEMFQWLPKEHMCILVYLVTVMHSMQAGYMDKAQKYTDKALMQIEKLKFMDSNPLLSSFQMMLLEHIIMCRLIMGNKSIAIHEIFQACHVCQQQPRLFTTHGSQIHTLIGLYAMSMNCMEAAEAQFKTALKMAGGGDLNNFINLNLAIVYLRTNRHTELLGLLEAINPETIPSGSHTIKAASYYVKGLQFFFQANFSDAKRCLRETLKMANAEDLNRLTSCSLVLLGHIFLSLGNTQEAMNLVTPAMQLAGKIPDVHVQLWASSLLKDLYRQCGDTVNEAEGYRMHTSFSQALLKDHFQSSQMSEHGIIQWTDGPCPFHLSSSSSASSTML</sequence>
<dbReference type="SUPFAM" id="SSF48452">
    <property type="entry name" value="TPR-like"/>
    <property type="match status" value="1"/>
</dbReference>
<dbReference type="OrthoDB" id="5565328at2759"/>
<keyword evidence="8" id="KW-0131">Cell cycle</keyword>
<gene>
    <name evidence="10" type="primary">106066634</name>
</gene>
<protein>
    <recommendedName>
        <fullName evidence="3">MAU2 chromatid cohesion factor homolog</fullName>
    </recommendedName>
    <alternativeName>
        <fullName evidence="9">Cohesin loading complex subunit SCC4 homolog</fullName>
    </alternativeName>
</protein>
<keyword evidence="6" id="KW-0159">Chromosome partition</keyword>
<dbReference type="GO" id="GO:0007064">
    <property type="term" value="P:mitotic sister chromatid cohesion"/>
    <property type="evidence" value="ECO:0007669"/>
    <property type="project" value="InterPro"/>
</dbReference>
<evidence type="ECO:0000256" key="9">
    <source>
        <dbReference type="ARBA" id="ARBA00030523"/>
    </source>
</evidence>
<dbReference type="VEuPathDB" id="VectorBase:BGLB007477"/>
<evidence type="ECO:0000313" key="11">
    <source>
        <dbReference type="Proteomes" id="UP000076420"/>
    </source>
</evidence>
<accession>A0A2C9JSS8</accession>
<dbReference type="EnsemblMetazoa" id="BGLB007477-RB">
    <property type="protein sequence ID" value="BGLB007477-PB"/>
    <property type="gene ID" value="BGLB007477"/>
</dbReference>
<dbReference type="AlphaFoldDB" id="A0A2C9JSS8"/>
<evidence type="ECO:0000256" key="4">
    <source>
        <dbReference type="ARBA" id="ARBA00022618"/>
    </source>
</evidence>
<evidence type="ECO:0000256" key="2">
    <source>
        <dbReference type="ARBA" id="ARBA00008585"/>
    </source>
</evidence>
<keyword evidence="4" id="KW-0132">Cell division</keyword>
<dbReference type="STRING" id="6526.A0A2C9JSS8"/>
<comment type="similarity">
    <text evidence="2">Belongs to the SCC4/mau-2 family.</text>
</comment>
<dbReference type="VEuPathDB" id="VectorBase:BGLAX_040517"/>